<evidence type="ECO:0000313" key="2">
    <source>
        <dbReference type="EMBL" id="WOO39955.1"/>
    </source>
</evidence>
<reference evidence="2 3" key="1">
    <citation type="submission" date="2023-10" db="EMBL/GenBank/DDBJ databases">
        <title>Rubellicoccus peritrichatus gen. nov., sp. nov., isolated from an algae of coral reef tank.</title>
        <authorList>
            <person name="Luo J."/>
        </authorList>
    </citation>
    <scope>NUCLEOTIDE SEQUENCE [LARGE SCALE GENOMIC DNA]</scope>
    <source>
        <strain evidence="2 3">CR14</strain>
    </source>
</reference>
<dbReference type="AlphaFoldDB" id="A0AAQ3L9S1"/>
<organism evidence="2 3">
    <name type="scientific">Rubellicoccus peritrichatus</name>
    <dbReference type="NCBI Taxonomy" id="3080537"/>
    <lineage>
        <taxon>Bacteria</taxon>
        <taxon>Pseudomonadati</taxon>
        <taxon>Verrucomicrobiota</taxon>
        <taxon>Opitutia</taxon>
        <taxon>Puniceicoccales</taxon>
        <taxon>Cerasicoccaceae</taxon>
        <taxon>Rubellicoccus</taxon>
    </lineage>
</organism>
<keyword evidence="3" id="KW-1185">Reference proteome</keyword>
<sequence length="170" mass="18569">MNNQISQRSHKHSGMTLVEIMIAMLILTIMAAGIISAVFTVKADAENNLYESSALNVAMSFIEQMKSFDYGLLEDPPTNPAGKDVFTFIIGSGTALEVPLDEDITITVPIVSKSDGNVVKELDVILNVSKSVAASFDAYWLQVDYSWDHPTRDRAFGGSVNSLRSEVSTY</sequence>
<dbReference type="Pfam" id="PF07963">
    <property type="entry name" value="N_methyl"/>
    <property type="match status" value="1"/>
</dbReference>
<evidence type="ECO:0000256" key="1">
    <source>
        <dbReference type="SAM" id="Phobius"/>
    </source>
</evidence>
<gene>
    <name evidence="2" type="ORF">RZN69_15115</name>
</gene>
<dbReference type="EMBL" id="CP136920">
    <property type="protein sequence ID" value="WOO39955.1"/>
    <property type="molecule type" value="Genomic_DNA"/>
</dbReference>
<dbReference type="NCBIfam" id="TIGR02532">
    <property type="entry name" value="IV_pilin_GFxxxE"/>
    <property type="match status" value="1"/>
</dbReference>
<protein>
    <submittedName>
        <fullName evidence="2">Type II secretion system protein</fullName>
    </submittedName>
</protein>
<proteinExistence type="predicted"/>
<dbReference type="KEGG" id="puo:RZN69_15115"/>
<dbReference type="RefSeq" id="WP_317832020.1">
    <property type="nucleotide sequence ID" value="NZ_CP136920.1"/>
</dbReference>
<keyword evidence="1" id="KW-0812">Transmembrane</keyword>
<feature type="transmembrane region" description="Helical" evidence="1">
    <location>
        <begin position="20"/>
        <end position="39"/>
    </location>
</feature>
<keyword evidence="1" id="KW-0472">Membrane</keyword>
<keyword evidence="1" id="KW-1133">Transmembrane helix</keyword>
<name>A0AAQ3L9S1_9BACT</name>
<dbReference type="Proteomes" id="UP001304300">
    <property type="component" value="Chromosome"/>
</dbReference>
<evidence type="ECO:0000313" key="3">
    <source>
        <dbReference type="Proteomes" id="UP001304300"/>
    </source>
</evidence>
<accession>A0AAQ3L9S1</accession>
<dbReference type="PROSITE" id="PS00409">
    <property type="entry name" value="PROKAR_NTER_METHYL"/>
    <property type="match status" value="1"/>
</dbReference>
<dbReference type="InterPro" id="IPR012902">
    <property type="entry name" value="N_methyl_site"/>
</dbReference>